<evidence type="ECO:0000256" key="5">
    <source>
        <dbReference type="ARBA" id="ARBA00022840"/>
    </source>
</evidence>
<organism evidence="10">
    <name type="scientific">hydrothermal vent metagenome</name>
    <dbReference type="NCBI Taxonomy" id="652676"/>
    <lineage>
        <taxon>unclassified sequences</taxon>
        <taxon>metagenomes</taxon>
        <taxon>ecological metagenomes</taxon>
    </lineage>
</organism>
<evidence type="ECO:0000256" key="2">
    <source>
        <dbReference type="ARBA" id="ARBA00022679"/>
    </source>
</evidence>
<dbReference type="InterPro" id="IPR004821">
    <property type="entry name" value="Cyt_trans-like"/>
</dbReference>
<dbReference type="GO" id="GO:0016773">
    <property type="term" value="F:phosphotransferase activity, alcohol group as acceptor"/>
    <property type="evidence" value="ECO:0007669"/>
    <property type="project" value="InterPro"/>
</dbReference>
<evidence type="ECO:0000313" key="10">
    <source>
        <dbReference type="EMBL" id="VAX29594.1"/>
    </source>
</evidence>
<dbReference type="InterPro" id="IPR050385">
    <property type="entry name" value="Archaeal_FAD_synthase"/>
</dbReference>
<evidence type="ECO:0000256" key="7">
    <source>
        <dbReference type="ARBA" id="ARBA00047428"/>
    </source>
</evidence>
<evidence type="ECO:0000259" key="9">
    <source>
        <dbReference type="Pfam" id="PF01467"/>
    </source>
</evidence>
<dbReference type="GO" id="GO:0016301">
    <property type="term" value="F:kinase activity"/>
    <property type="evidence" value="ECO:0007669"/>
    <property type="project" value="UniProtKB-KW"/>
</dbReference>
<keyword evidence="3" id="KW-0548">Nucleotidyltransferase</keyword>
<dbReference type="InterPro" id="IPR014729">
    <property type="entry name" value="Rossmann-like_a/b/a_fold"/>
</dbReference>
<feature type="domain" description="Cytidyltransferase-like" evidence="9">
    <location>
        <begin position="28"/>
        <end position="122"/>
    </location>
</feature>
<dbReference type="SUPFAM" id="SSF52374">
    <property type="entry name" value="Nucleotidylyl transferase"/>
    <property type="match status" value="1"/>
</dbReference>
<name>A0A3B1D062_9ZZZZ</name>
<dbReference type="EMBL" id="UOGF01000053">
    <property type="protein sequence ID" value="VAX29594.1"/>
    <property type="molecule type" value="Genomic_DNA"/>
</dbReference>
<keyword evidence="2 10" id="KW-0808">Transferase</keyword>
<dbReference type="InterPro" id="IPR011914">
    <property type="entry name" value="RfaE_dom_II"/>
</dbReference>
<proteinExistence type="predicted"/>
<gene>
    <name evidence="10" type="ORF">MNBD_NITROSPIRAE01-957</name>
</gene>
<dbReference type="Gene3D" id="3.40.50.620">
    <property type="entry name" value="HUPs"/>
    <property type="match status" value="1"/>
</dbReference>
<keyword evidence="5" id="KW-0067">ATP-binding</keyword>
<dbReference type="Pfam" id="PF01467">
    <property type="entry name" value="CTP_transf_like"/>
    <property type="match status" value="1"/>
</dbReference>
<evidence type="ECO:0000256" key="4">
    <source>
        <dbReference type="ARBA" id="ARBA00022741"/>
    </source>
</evidence>
<dbReference type="EC" id="2.7.7.70" evidence="1"/>
<evidence type="ECO:0000256" key="8">
    <source>
        <dbReference type="SAM" id="Coils"/>
    </source>
</evidence>
<dbReference type="GO" id="GO:0005524">
    <property type="term" value="F:ATP binding"/>
    <property type="evidence" value="ECO:0007669"/>
    <property type="project" value="UniProtKB-KW"/>
</dbReference>
<keyword evidence="4" id="KW-0547">Nucleotide-binding</keyword>
<sequence length="163" mass="18266">MKSKKNLNLKTLQKEIANLKKQKKEVVFTNGCFDLIHAGHVRYLTEARNLGDVLVVAVNSDASVRKLKGEKRPIVSQAQRLEVLSGFWFIDYLILFSGNTPKNLVTALTPDILVKGGDWSLDQIVGRDHVEAHGGKVVRIKLVKNTSTTSLIDRVLTRFQDTK</sequence>
<accession>A0A3B1D062</accession>
<dbReference type="GO" id="GO:0005975">
    <property type="term" value="P:carbohydrate metabolic process"/>
    <property type="evidence" value="ECO:0007669"/>
    <property type="project" value="InterPro"/>
</dbReference>
<reference evidence="10" key="1">
    <citation type="submission" date="2018-06" db="EMBL/GenBank/DDBJ databases">
        <authorList>
            <person name="Zhirakovskaya E."/>
        </authorList>
    </citation>
    <scope>NUCLEOTIDE SEQUENCE</scope>
</reference>
<evidence type="ECO:0000256" key="3">
    <source>
        <dbReference type="ARBA" id="ARBA00022695"/>
    </source>
</evidence>
<feature type="coiled-coil region" evidence="8">
    <location>
        <begin position="2"/>
        <end position="29"/>
    </location>
</feature>
<evidence type="ECO:0000256" key="6">
    <source>
        <dbReference type="ARBA" id="ARBA00023277"/>
    </source>
</evidence>
<dbReference type="NCBIfam" id="TIGR00125">
    <property type="entry name" value="cyt_tran_rel"/>
    <property type="match status" value="1"/>
</dbReference>
<protein>
    <recommendedName>
        <fullName evidence="1">D-glycero-beta-D-manno-heptose 1-phosphate adenylyltransferase</fullName>
        <ecNumber evidence="1">2.7.7.70</ecNumber>
    </recommendedName>
</protein>
<dbReference type="NCBIfam" id="TIGR02199">
    <property type="entry name" value="rfaE_dom_II"/>
    <property type="match status" value="1"/>
</dbReference>
<comment type="catalytic activity">
    <reaction evidence="7">
        <text>D-glycero-beta-D-manno-heptose 1-phosphate + ATP + H(+) = ADP-D-glycero-beta-D-manno-heptose + diphosphate</text>
        <dbReference type="Rhea" id="RHEA:27465"/>
        <dbReference type="ChEBI" id="CHEBI:15378"/>
        <dbReference type="ChEBI" id="CHEBI:30616"/>
        <dbReference type="ChEBI" id="CHEBI:33019"/>
        <dbReference type="ChEBI" id="CHEBI:59967"/>
        <dbReference type="ChEBI" id="CHEBI:61593"/>
        <dbReference type="EC" id="2.7.7.70"/>
    </reaction>
</comment>
<dbReference type="GO" id="GO:0033786">
    <property type="term" value="F:heptose-1-phosphate adenylyltransferase activity"/>
    <property type="evidence" value="ECO:0007669"/>
    <property type="project" value="RHEA"/>
</dbReference>
<evidence type="ECO:0000256" key="1">
    <source>
        <dbReference type="ARBA" id="ARBA00012519"/>
    </source>
</evidence>
<dbReference type="PANTHER" id="PTHR43793:SF2">
    <property type="entry name" value="BIFUNCTIONAL PROTEIN HLDE"/>
    <property type="match status" value="1"/>
</dbReference>
<keyword evidence="6" id="KW-0119">Carbohydrate metabolism</keyword>
<keyword evidence="8" id="KW-0175">Coiled coil</keyword>
<dbReference type="PANTHER" id="PTHR43793">
    <property type="entry name" value="FAD SYNTHASE"/>
    <property type="match status" value="1"/>
</dbReference>
<dbReference type="AlphaFoldDB" id="A0A3B1D062"/>
<keyword evidence="10" id="KW-0418">Kinase</keyword>